<evidence type="ECO:0000313" key="1">
    <source>
        <dbReference type="EMBL" id="GAA4953628.1"/>
    </source>
</evidence>
<organism evidence="1 2">
    <name type="scientific">Yinghuangia aomiensis</name>
    <dbReference type="NCBI Taxonomy" id="676205"/>
    <lineage>
        <taxon>Bacteria</taxon>
        <taxon>Bacillati</taxon>
        <taxon>Actinomycetota</taxon>
        <taxon>Actinomycetes</taxon>
        <taxon>Kitasatosporales</taxon>
        <taxon>Streptomycetaceae</taxon>
        <taxon>Yinghuangia</taxon>
    </lineage>
</organism>
<proteinExistence type="predicted"/>
<dbReference type="EMBL" id="BAABHS010000004">
    <property type="protein sequence ID" value="GAA4953628.1"/>
    <property type="molecule type" value="Genomic_DNA"/>
</dbReference>
<dbReference type="Proteomes" id="UP001500466">
    <property type="component" value="Unassembled WGS sequence"/>
</dbReference>
<protein>
    <submittedName>
        <fullName evidence="1">Uncharacterized protein</fullName>
    </submittedName>
</protein>
<comment type="caution">
    <text evidence="1">The sequence shown here is derived from an EMBL/GenBank/DDBJ whole genome shotgun (WGS) entry which is preliminary data.</text>
</comment>
<name>A0ABP9GVM3_9ACTN</name>
<gene>
    <name evidence="1" type="ORF">GCM10023205_13780</name>
</gene>
<sequence>MRGVEFVGETARVVWRCSACGAEAHCRVNQFVERMALRWDAEHWCDACAHRSCVHGGLRSAATPEGVRAAIVAANGSARLTLATPPPSRVAILRVLRGSPELSGDVAPDLSAARRLADTLAAGRLGGTWCEMTLIALRLRARGVEAGVERVGPVSGGR</sequence>
<reference evidence="2" key="1">
    <citation type="journal article" date="2019" name="Int. J. Syst. Evol. Microbiol.">
        <title>The Global Catalogue of Microorganisms (GCM) 10K type strain sequencing project: providing services to taxonomists for standard genome sequencing and annotation.</title>
        <authorList>
            <consortium name="The Broad Institute Genomics Platform"/>
            <consortium name="The Broad Institute Genome Sequencing Center for Infectious Disease"/>
            <person name="Wu L."/>
            <person name="Ma J."/>
        </authorList>
    </citation>
    <scope>NUCLEOTIDE SEQUENCE [LARGE SCALE GENOMIC DNA]</scope>
    <source>
        <strain evidence="2">JCM 17986</strain>
    </source>
</reference>
<accession>A0ABP9GVM3</accession>
<keyword evidence="2" id="KW-1185">Reference proteome</keyword>
<evidence type="ECO:0000313" key="2">
    <source>
        <dbReference type="Proteomes" id="UP001500466"/>
    </source>
</evidence>